<reference evidence="3" key="1">
    <citation type="submission" date="2009-03" db="EMBL/GenBank/DDBJ databases">
        <title>The Genome Sequence of Mycobacterium africanum strain K85 (originally listed here as Mycobacterium tuberculosis).</title>
        <authorList>
            <consortium name="The Broad Institute Genome Sequencing Platform"/>
            <person name="Small P."/>
            <person name="Gagneaux S."/>
            <person name="Hopewell P."/>
            <person name="Young S.K."/>
            <person name="Kodira C.D."/>
            <person name="Zeng Q."/>
            <person name="Koehrsen M."/>
            <person name="Alvarado L."/>
            <person name="Berlin A."/>
            <person name="Borenstein D."/>
            <person name="Chen Z."/>
            <person name="Engels R."/>
            <person name="Freedman E."/>
            <person name="Gellesch M."/>
            <person name="Goldberg J."/>
            <person name="Griggs A."/>
            <person name="Gujja S."/>
            <person name="Heiman D."/>
            <person name="Hepburn T."/>
            <person name="Howarth C."/>
            <person name="Jen D."/>
            <person name="Larson L."/>
            <person name="Lewis B."/>
            <person name="Mehta T."/>
            <person name="Park D."/>
            <person name="Pearson M."/>
            <person name="Roberts A."/>
            <person name="Saif S."/>
            <person name="Shea T."/>
            <person name="Shenoy N."/>
            <person name="Sisk P."/>
            <person name="Stolte C."/>
            <person name="Sykes S."/>
            <person name="Walk T."/>
            <person name="White J."/>
            <person name="Yandava C."/>
            <person name="Nusbaum C."/>
            <person name="Galagan J."/>
            <person name="Birren B."/>
        </authorList>
    </citation>
    <scope>NUCLEOTIDE SEQUENCE [LARGE SCALE GENOMIC DNA]</scope>
    <source>
        <strain evidence="3">K85</strain>
    </source>
</reference>
<evidence type="ECO:0000259" key="1">
    <source>
        <dbReference type="Pfam" id="PF00934"/>
    </source>
</evidence>
<dbReference type="EMBL" id="GG663503">
    <property type="protein sequence ID" value="EFD44073.2"/>
    <property type="molecule type" value="Genomic_DNA"/>
</dbReference>
<protein>
    <submittedName>
        <fullName evidence="2">PE-PGRS family protein</fullName>
    </submittedName>
</protein>
<sequence>MWRVRDYWDERLPTAAAAGRAPAESSTFSVQEVSMSLVSVAPELVVTAVPDVARIGSSIGAPDTAAAARPTTSVLAAGADEVSADVVALFGWVAR</sequence>
<organism evidence="2 3">
    <name type="scientific">Mycobacterium tuberculosis variant africanum K85</name>
    <dbReference type="NCBI Taxonomy" id="611304"/>
    <lineage>
        <taxon>Bacteria</taxon>
        <taxon>Bacillati</taxon>
        <taxon>Actinomycetota</taxon>
        <taxon>Actinomycetes</taxon>
        <taxon>Mycobacteriales</taxon>
        <taxon>Mycobacteriaceae</taxon>
        <taxon>Mycobacterium</taxon>
        <taxon>Mycobacterium tuberculosis complex</taxon>
    </lineage>
</organism>
<gene>
    <name evidence="2" type="ORF">TBOG_02908</name>
</gene>
<dbReference type="Pfam" id="PF00934">
    <property type="entry name" value="PE"/>
    <property type="match status" value="1"/>
</dbReference>
<dbReference type="Gene3D" id="1.10.287.850">
    <property type="entry name" value="HP0062-like domain"/>
    <property type="match status" value="1"/>
</dbReference>
<feature type="domain" description="PE" evidence="1">
    <location>
        <begin position="38"/>
        <end position="94"/>
    </location>
</feature>
<dbReference type="AlphaFoldDB" id="A0A9P2M4N3"/>
<accession>A0A9P2M4N3</accession>
<evidence type="ECO:0000313" key="2">
    <source>
        <dbReference type="EMBL" id="EFD44073.2"/>
    </source>
</evidence>
<proteinExistence type="predicted"/>
<dbReference type="InterPro" id="IPR038332">
    <property type="entry name" value="PPE_sf"/>
</dbReference>
<dbReference type="SUPFAM" id="SSF140459">
    <property type="entry name" value="PE/PPE dimer-like"/>
    <property type="match status" value="1"/>
</dbReference>
<dbReference type="InterPro" id="IPR000084">
    <property type="entry name" value="PE-PGRS_N"/>
</dbReference>
<name>A0A9P2M4N3_MYCTX</name>
<dbReference type="Proteomes" id="UP000005088">
    <property type="component" value="Unassembled WGS sequence"/>
</dbReference>
<evidence type="ECO:0000313" key="3">
    <source>
        <dbReference type="Proteomes" id="UP000005088"/>
    </source>
</evidence>